<organism evidence="1 2">
    <name type="scientific">Sanguibacter hominis ATCC BAA-789</name>
    <dbReference type="NCBI Taxonomy" id="1312740"/>
    <lineage>
        <taxon>Bacteria</taxon>
        <taxon>Bacillati</taxon>
        <taxon>Actinomycetota</taxon>
        <taxon>Actinomycetes</taxon>
        <taxon>Micrococcales</taxon>
        <taxon>Sanguibacteraceae</taxon>
        <taxon>Sanguibacter</taxon>
    </lineage>
</organism>
<sequence>MEGVSASNRPRLLILSFSPIASDARVLKQVELFAGRYDVTTCGYGPAPAGVVEHLQLPDDATIALDGRLITLRAYPLVYSRTPAVVAARAALAGRTFDVVLANDVETVPLALSLRAPVHADLHEYSPRLHDDNPAWARRIGPYVRWLCRRYVSRAASATTVGEGLARAYESEVGVRAQVVTNAAPYAERTPTEVVCPLRLVHSGAALRNRDLMVLLDAVALTTTPVTLDLYLMPNDPAYIAELRARAAQIDGVRVLDPVPYAQLGDTLAGYDVGIHVLPPVNFNNAHALPNKLFDYVQARLALVVGPTPEMAAAVERHGIGTVASGFDARSLADVLDSLTPEKVAEQRAASHAVARELSAEQQVLVWERAIDALVATSAGGGSR</sequence>
<gene>
    <name evidence="1" type="ORF">HF995_10640</name>
</gene>
<keyword evidence="2" id="KW-1185">Reference proteome</keyword>
<dbReference type="Proteomes" id="UP000774283">
    <property type="component" value="Unassembled WGS sequence"/>
</dbReference>
<accession>A0A9X5FG14</accession>
<dbReference type="AlphaFoldDB" id="A0A9X5FG14"/>
<evidence type="ECO:0000313" key="1">
    <source>
        <dbReference type="EMBL" id="NKX93719.1"/>
    </source>
</evidence>
<name>A0A9X5FG14_9MICO</name>
<reference evidence="1 2" key="1">
    <citation type="submission" date="2020-04" db="EMBL/GenBank/DDBJ databases">
        <title>MicrobeNet Type strains.</title>
        <authorList>
            <person name="Nicholson A.C."/>
        </authorList>
    </citation>
    <scope>NUCLEOTIDE SEQUENCE [LARGE SCALE GENOMIC DNA]</scope>
    <source>
        <strain evidence="1 2">ATCC BAA-789</strain>
    </source>
</reference>
<proteinExistence type="predicted"/>
<evidence type="ECO:0000313" key="2">
    <source>
        <dbReference type="Proteomes" id="UP000774283"/>
    </source>
</evidence>
<dbReference type="SUPFAM" id="SSF53756">
    <property type="entry name" value="UDP-Glycosyltransferase/glycogen phosphorylase"/>
    <property type="match status" value="1"/>
</dbReference>
<protein>
    <submittedName>
        <fullName evidence="1">Glycosyltransferase family 4 protein</fullName>
    </submittedName>
</protein>
<dbReference type="EMBL" id="JAAXOW010000003">
    <property type="protein sequence ID" value="NKX93719.1"/>
    <property type="molecule type" value="Genomic_DNA"/>
</dbReference>
<dbReference type="Gene3D" id="3.40.50.2000">
    <property type="entry name" value="Glycogen Phosphorylase B"/>
    <property type="match status" value="2"/>
</dbReference>
<comment type="caution">
    <text evidence="1">The sequence shown here is derived from an EMBL/GenBank/DDBJ whole genome shotgun (WGS) entry which is preliminary data.</text>
</comment>